<dbReference type="GO" id="GO:0075713">
    <property type="term" value="P:establishment of integrated proviral latency"/>
    <property type="evidence" value="ECO:0007669"/>
    <property type="project" value="UniProtKB-KW"/>
</dbReference>
<keyword evidence="11" id="KW-0233">DNA recombination</keyword>
<dbReference type="Gene3D" id="1.10.150.130">
    <property type="match status" value="1"/>
</dbReference>
<evidence type="ECO:0000256" key="5">
    <source>
        <dbReference type="ARBA" id="ARBA00022618"/>
    </source>
</evidence>
<evidence type="ECO:0000259" key="16">
    <source>
        <dbReference type="PROSITE" id="PS51900"/>
    </source>
</evidence>
<evidence type="ECO:0000256" key="14">
    <source>
        <dbReference type="PROSITE-ProRule" id="PRU01248"/>
    </source>
</evidence>
<sequence length="331" mass="38596">MEEIMRNEIMEAMQPLLSKEQMLMLGNVLCKVLVNYNVQRKSNEVGFCDDVNDRLKKRFIASMRLEGKSEETIEQYALSIDLMLRDINKQIPDINTNDIRYHLLDYQRTGVKNSTVDNRRRNLSSFFSWLAKEEIIIKSPMIRIAKIKSEVEVKLPFSDDDIEKMRCATMETRHSKRDRALIEFMMTTGCRVSEIVNLDISHVNFLREEAIVKGKGNKERKVYISRAAMHYLQEYISDREINADSPLFANKSGKRWSKQSIEKLIKSIAKKVEVDNAHPHRFRRTFATNALNKGMSVQCLQKILGHQSLDVTMRYCTVDDDTARIEHRRVA</sequence>
<dbReference type="PANTHER" id="PTHR30349:SF77">
    <property type="entry name" value="TYROSINE RECOMBINASE XERC"/>
    <property type="match status" value="1"/>
</dbReference>
<dbReference type="PROSITE" id="PS51898">
    <property type="entry name" value="TYR_RECOMBINASE"/>
    <property type="match status" value="1"/>
</dbReference>
<evidence type="ECO:0000256" key="7">
    <source>
        <dbReference type="ARBA" id="ARBA00022801"/>
    </source>
</evidence>
<evidence type="ECO:0000256" key="13">
    <source>
        <dbReference type="ARBA" id="ARBA00023306"/>
    </source>
</evidence>
<evidence type="ECO:0000256" key="3">
    <source>
        <dbReference type="ARBA" id="ARBA00016082"/>
    </source>
</evidence>
<reference evidence="17" key="1">
    <citation type="journal article" date="2021" name="Proc. Natl. Acad. Sci. U.S.A.">
        <title>A Catalog of Tens of Thousands of Viruses from Human Metagenomes Reveals Hidden Associations with Chronic Diseases.</title>
        <authorList>
            <person name="Tisza M.J."/>
            <person name="Buck C.B."/>
        </authorList>
    </citation>
    <scope>NUCLEOTIDE SEQUENCE</scope>
    <source>
        <strain evidence="17">Ct7EW56</strain>
    </source>
</reference>
<dbReference type="GO" id="GO:0016787">
    <property type="term" value="F:hydrolase activity"/>
    <property type="evidence" value="ECO:0007669"/>
    <property type="project" value="UniProtKB-KW"/>
</dbReference>
<dbReference type="GO" id="GO:0016740">
    <property type="term" value="F:transferase activity"/>
    <property type="evidence" value="ECO:0007669"/>
    <property type="project" value="UniProtKB-KW"/>
</dbReference>
<name>A0A8S5LRQ1_9CAUD</name>
<evidence type="ECO:0000256" key="4">
    <source>
        <dbReference type="ARBA" id="ARBA00022490"/>
    </source>
</evidence>
<keyword evidence="8" id="KW-0159">Chromosome partition</keyword>
<evidence type="ECO:0000256" key="8">
    <source>
        <dbReference type="ARBA" id="ARBA00022829"/>
    </source>
</evidence>
<keyword evidence="6" id="KW-0808">Transferase</keyword>
<evidence type="ECO:0000256" key="10">
    <source>
        <dbReference type="ARBA" id="ARBA00023125"/>
    </source>
</evidence>
<keyword evidence="5" id="KW-0132">Cell division</keyword>
<dbReference type="PROSITE" id="PS51900">
    <property type="entry name" value="CB"/>
    <property type="match status" value="1"/>
</dbReference>
<dbReference type="Gene3D" id="1.10.443.10">
    <property type="entry name" value="Intergrase catalytic core"/>
    <property type="match status" value="1"/>
</dbReference>
<keyword evidence="10 14" id="KW-0238">DNA-binding</keyword>
<accession>A0A8S5LRQ1</accession>
<keyword evidence="4" id="KW-0963">Cytoplasm</keyword>
<dbReference type="EMBL" id="BK015904">
    <property type="protein sequence ID" value="DAD72630.1"/>
    <property type="molecule type" value="Genomic_DNA"/>
</dbReference>
<dbReference type="GO" id="GO:0051301">
    <property type="term" value="P:cell division"/>
    <property type="evidence" value="ECO:0007669"/>
    <property type="project" value="UniProtKB-KW"/>
</dbReference>
<dbReference type="InterPro" id="IPR013762">
    <property type="entry name" value="Integrase-like_cat_sf"/>
</dbReference>
<evidence type="ECO:0000256" key="6">
    <source>
        <dbReference type="ARBA" id="ARBA00022679"/>
    </source>
</evidence>
<dbReference type="InterPro" id="IPR011010">
    <property type="entry name" value="DNA_brk_join_enz"/>
</dbReference>
<dbReference type="Pfam" id="PF13495">
    <property type="entry name" value="Phage_int_SAM_4"/>
    <property type="match status" value="1"/>
</dbReference>
<dbReference type="PANTHER" id="PTHR30349">
    <property type="entry name" value="PHAGE INTEGRASE-RELATED"/>
    <property type="match status" value="1"/>
</dbReference>
<dbReference type="SUPFAM" id="SSF56349">
    <property type="entry name" value="DNA breaking-rejoining enzymes"/>
    <property type="match status" value="1"/>
</dbReference>
<feature type="domain" description="Tyr recombinase" evidence="15">
    <location>
        <begin position="152"/>
        <end position="328"/>
    </location>
</feature>
<dbReference type="GO" id="GO:0003677">
    <property type="term" value="F:DNA binding"/>
    <property type="evidence" value="ECO:0007669"/>
    <property type="project" value="UniProtKB-UniRule"/>
</dbReference>
<dbReference type="InterPro" id="IPR044068">
    <property type="entry name" value="CB"/>
</dbReference>
<evidence type="ECO:0000256" key="11">
    <source>
        <dbReference type="ARBA" id="ARBA00023172"/>
    </source>
</evidence>
<comment type="subcellular location">
    <subcellularLocation>
        <location evidence="1">Cytoplasm</location>
    </subcellularLocation>
</comment>
<evidence type="ECO:0000256" key="12">
    <source>
        <dbReference type="ARBA" id="ARBA00023195"/>
    </source>
</evidence>
<protein>
    <recommendedName>
        <fullName evidence="3">Integrase</fullName>
    </recommendedName>
</protein>
<evidence type="ECO:0000256" key="9">
    <source>
        <dbReference type="ARBA" id="ARBA00022908"/>
    </source>
</evidence>
<evidence type="ECO:0000256" key="2">
    <source>
        <dbReference type="ARBA" id="ARBA00008857"/>
    </source>
</evidence>
<keyword evidence="12" id="KW-1160">Virus entry into host cell</keyword>
<evidence type="ECO:0000259" key="15">
    <source>
        <dbReference type="PROSITE" id="PS51898"/>
    </source>
</evidence>
<feature type="domain" description="Core-binding (CB)" evidence="16">
    <location>
        <begin position="50"/>
        <end position="131"/>
    </location>
</feature>
<dbReference type="GO" id="GO:0006310">
    <property type="term" value="P:DNA recombination"/>
    <property type="evidence" value="ECO:0007669"/>
    <property type="project" value="UniProtKB-KW"/>
</dbReference>
<dbReference type="InterPro" id="IPR002104">
    <property type="entry name" value="Integrase_catalytic"/>
</dbReference>
<dbReference type="InterPro" id="IPR010998">
    <property type="entry name" value="Integrase_recombinase_N"/>
</dbReference>
<keyword evidence="13" id="KW-0131">Cell cycle</keyword>
<evidence type="ECO:0000256" key="1">
    <source>
        <dbReference type="ARBA" id="ARBA00004496"/>
    </source>
</evidence>
<dbReference type="InterPro" id="IPR050090">
    <property type="entry name" value="Tyrosine_recombinase_XerCD"/>
</dbReference>
<dbReference type="GO" id="GO:0015074">
    <property type="term" value="P:DNA integration"/>
    <property type="evidence" value="ECO:0007669"/>
    <property type="project" value="UniProtKB-KW"/>
</dbReference>
<keyword evidence="9" id="KW-0229">DNA integration</keyword>
<dbReference type="GO" id="GO:0007059">
    <property type="term" value="P:chromosome segregation"/>
    <property type="evidence" value="ECO:0007669"/>
    <property type="project" value="UniProtKB-KW"/>
</dbReference>
<organism evidence="17">
    <name type="scientific">Siphoviridae sp. ct7EW56</name>
    <dbReference type="NCBI Taxonomy" id="2827562"/>
    <lineage>
        <taxon>Viruses</taxon>
        <taxon>Duplodnaviria</taxon>
        <taxon>Heunggongvirae</taxon>
        <taxon>Uroviricota</taxon>
        <taxon>Caudoviricetes</taxon>
    </lineage>
</organism>
<dbReference type="GO" id="GO:0044826">
    <property type="term" value="P:viral genome integration into host DNA"/>
    <property type="evidence" value="ECO:0007669"/>
    <property type="project" value="UniProtKB-KW"/>
</dbReference>
<keyword evidence="12" id="KW-1179">Viral genome integration</keyword>
<evidence type="ECO:0000313" key="17">
    <source>
        <dbReference type="EMBL" id="DAD72630.1"/>
    </source>
</evidence>
<proteinExistence type="inferred from homology"/>
<comment type="similarity">
    <text evidence="2">Belongs to the 'phage' integrase family.</text>
</comment>
<dbReference type="InterPro" id="IPR004107">
    <property type="entry name" value="Integrase_SAM-like_N"/>
</dbReference>
<dbReference type="Pfam" id="PF00589">
    <property type="entry name" value="Phage_integrase"/>
    <property type="match status" value="1"/>
</dbReference>
<keyword evidence="7" id="KW-0378">Hydrolase</keyword>